<keyword evidence="1" id="KW-0732">Signal</keyword>
<evidence type="ECO:0000313" key="2">
    <source>
        <dbReference type="EMBL" id="MED6255242.1"/>
    </source>
</evidence>
<proteinExistence type="predicted"/>
<protein>
    <recommendedName>
        <fullName evidence="4">Secreted protein</fullName>
    </recommendedName>
</protein>
<dbReference type="Proteomes" id="UP001345963">
    <property type="component" value="Unassembled WGS sequence"/>
</dbReference>
<organism evidence="2 3">
    <name type="scientific">Ataeniobius toweri</name>
    <dbReference type="NCBI Taxonomy" id="208326"/>
    <lineage>
        <taxon>Eukaryota</taxon>
        <taxon>Metazoa</taxon>
        <taxon>Chordata</taxon>
        <taxon>Craniata</taxon>
        <taxon>Vertebrata</taxon>
        <taxon>Euteleostomi</taxon>
        <taxon>Actinopterygii</taxon>
        <taxon>Neopterygii</taxon>
        <taxon>Teleostei</taxon>
        <taxon>Neoteleostei</taxon>
        <taxon>Acanthomorphata</taxon>
        <taxon>Ovalentaria</taxon>
        <taxon>Atherinomorphae</taxon>
        <taxon>Cyprinodontiformes</taxon>
        <taxon>Goodeidae</taxon>
        <taxon>Ataeniobius</taxon>
    </lineage>
</organism>
<gene>
    <name evidence="2" type="ORF">ATANTOWER_006572</name>
</gene>
<reference evidence="2 3" key="1">
    <citation type="submission" date="2021-07" db="EMBL/GenBank/DDBJ databases">
        <authorList>
            <person name="Palmer J.M."/>
        </authorList>
    </citation>
    <scope>NUCLEOTIDE SEQUENCE [LARGE SCALE GENOMIC DNA]</scope>
    <source>
        <strain evidence="2 3">AT_MEX2019</strain>
        <tissue evidence="2">Muscle</tissue>
    </source>
</reference>
<accession>A0ABU7BX31</accession>
<evidence type="ECO:0008006" key="4">
    <source>
        <dbReference type="Google" id="ProtNLM"/>
    </source>
</evidence>
<dbReference type="EMBL" id="JAHUTI010070584">
    <property type="protein sequence ID" value="MED6255242.1"/>
    <property type="molecule type" value="Genomic_DNA"/>
</dbReference>
<feature type="chain" id="PRO_5047141695" description="Secreted protein" evidence="1">
    <location>
        <begin position="20"/>
        <end position="75"/>
    </location>
</feature>
<feature type="signal peptide" evidence="1">
    <location>
        <begin position="1"/>
        <end position="19"/>
    </location>
</feature>
<comment type="caution">
    <text evidence="2">The sequence shown here is derived from an EMBL/GenBank/DDBJ whole genome shotgun (WGS) entry which is preliminary data.</text>
</comment>
<evidence type="ECO:0000256" key="1">
    <source>
        <dbReference type="SAM" id="SignalP"/>
    </source>
</evidence>
<name>A0ABU7BX31_9TELE</name>
<evidence type="ECO:0000313" key="3">
    <source>
        <dbReference type="Proteomes" id="UP001345963"/>
    </source>
</evidence>
<sequence length="75" mass="8462">MFLWGWLRHALCTLHPSSSTPTVATNEHETSVLTPNTPRIHLTTFLNLEHHRTQEVGLRDTRQASEVKLAGALSF</sequence>
<keyword evidence="3" id="KW-1185">Reference proteome</keyword>